<dbReference type="PANTHER" id="PTHR40621">
    <property type="entry name" value="TRANSCRIPTION FACTOR KAPC-RELATED"/>
    <property type="match status" value="1"/>
</dbReference>
<dbReference type="Proteomes" id="UP000664169">
    <property type="component" value="Unassembled WGS sequence"/>
</dbReference>
<feature type="region of interest" description="Disordered" evidence="3">
    <location>
        <begin position="1"/>
        <end position="79"/>
    </location>
</feature>
<dbReference type="PROSITE" id="PS00036">
    <property type="entry name" value="BZIP_BASIC"/>
    <property type="match status" value="1"/>
</dbReference>
<comment type="subcellular location">
    <subcellularLocation>
        <location evidence="1">Nucleus</location>
    </subcellularLocation>
</comment>
<dbReference type="GO" id="GO:0090575">
    <property type="term" value="C:RNA polymerase II transcription regulator complex"/>
    <property type="evidence" value="ECO:0007669"/>
    <property type="project" value="TreeGrafter"/>
</dbReference>
<name>A0A8H3I1D1_9LECA</name>
<dbReference type="GO" id="GO:0001228">
    <property type="term" value="F:DNA-binding transcription activator activity, RNA polymerase II-specific"/>
    <property type="evidence" value="ECO:0007669"/>
    <property type="project" value="TreeGrafter"/>
</dbReference>
<feature type="compositionally biased region" description="Pro residues" evidence="3">
    <location>
        <begin position="151"/>
        <end position="160"/>
    </location>
</feature>
<accession>A0A8H3I1D1</accession>
<protein>
    <recommendedName>
        <fullName evidence="4">BZIP domain-containing protein</fullName>
    </recommendedName>
</protein>
<dbReference type="OrthoDB" id="2285533at2759"/>
<dbReference type="Gene3D" id="1.20.1280.140">
    <property type="match status" value="1"/>
</dbReference>
<evidence type="ECO:0000313" key="6">
    <source>
        <dbReference type="Proteomes" id="UP000664169"/>
    </source>
</evidence>
<dbReference type="InterPro" id="IPR004827">
    <property type="entry name" value="bZIP"/>
</dbReference>
<feature type="region of interest" description="Disordered" evidence="3">
    <location>
        <begin position="282"/>
        <end position="302"/>
    </location>
</feature>
<evidence type="ECO:0000256" key="3">
    <source>
        <dbReference type="SAM" id="MobiDB-lite"/>
    </source>
</evidence>
<evidence type="ECO:0000259" key="4">
    <source>
        <dbReference type="PROSITE" id="PS00036"/>
    </source>
</evidence>
<feature type="domain" description="BZIP" evidence="4">
    <location>
        <begin position="69"/>
        <end position="83"/>
    </location>
</feature>
<sequence length="522" mass="55822">MLDGEEASPVIPKQEYFREPSRASPASSIGTSPDIDGEGEAEGNVNLAPAVPLKRKGGRKPIYATSEERKQRNRQAQAAFRERRTEYIKQLEATIKRQEDSLHSLQQSHRTAADECLMLRYKNSLLERILLEKGIDVQAELRRKETVSPGRMPPNLPQPAPISRSSTRTRHVSRLSAGTAPMTQKSLQSSGTLSNPSSQVSSPIKSPGFGAVPTGMNLSGFQSPGSTPSIQSRSGAPRTVLPPIAPNTASLPGPGHWPSPFQTHNEQLEQEYGSHAEMMDAEEHHDEMQDGPGPYHQPFSPQSFPMAPGGFVIPVSSSDDAPRGGQLGFPGQNYDTGEPMIDADPFGLNCKHQVALINTALFTLTYAAGNFTGKNKSQVAPLLADFATLYNVTSNANDVINPTPQLGIFDAITVSGPLTAFGSNVNNTIASIVKAKTQLVAAGIGAKIYNAMVKERDVSVTFKNTLISHLPSSIQGIATQQAQPIFAALNNGVATFADQVNSSTKAHGKGHHLGGTKIEIAA</sequence>
<dbReference type="SUPFAM" id="SSF57959">
    <property type="entry name" value="Leucine zipper domain"/>
    <property type="match status" value="1"/>
</dbReference>
<dbReference type="Pfam" id="PF12296">
    <property type="entry name" value="HsbA"/>
    <property type="match status" value="1"/>
</dbReference>
<evidence type="ECO:0000256" key="2">
    <source>
        <dbReference type="ARBA" id="ARBA00023242"/>
    </source>
</evidence>
<keyword evidence="2" id="KW-0539">Nucleus</keyword>
<reference evidence="5" key="1">
    <citation type="submission" date="2021-03" db="EMBL/GenBank/DDBJ databases">
        <authorList>
            <person name="Tagirdzhanova G."/>
        </authorList>
    </citation>
    <scope>NUCLEOTIDE SEQUENCE</scope>
</reference>
<dbReference type="AlphaFoldDB" id="A0A8H3I1D1"/>
<dbReference type="EMBL" id="CAJPDQ010000006">
    <property type="protein sequence ID" value="CAF9911257.1"/>
    <property type="molecule type" value="Genomic_DNA"/>
</dbReference>
<dbReference type="CDD" id="cd14688">
    <property type="entry name" value="bZIP_YAP"/>
    <property type="match status" value="1"/>
</dbReference>
<proteinExistence type="predicted"/>
<dbReference type="GO" id="GO:0000976">
    <property type="term" value="F:transcription cis-regulatory region binding"/>
    <property type="evidence" value="ECO:0007669"/>
    <property type="project" value="InterPro"/>
</dbReference>
<evidence type="ECO:0000256" key="1">
    <source>
        <dbReference type="ARBA" id="ARBA00004123"/>
    </source>
</evidence>
<organism evidence="5 6">
    <name type="scientific">Gomphillus americanus</name>
    <dbReference type="NCBI Taxonomy" id="1940652"/>
    <lineage>
        <taxon>Eukaryota</taxon>
        <taxon>Fungi</taxon>
        <taxon>Dikarya</taxon>
        <taxon>Ascomycota</taxon>
        <taxon>Pezizomycotina</taxon>
        <taxon>Lecanoromycetes</taxon>
        <taxon>OSLEUM clade</taxon>
        <taxon>Ostropomycetidae</taxon>
        <taxon>Ostropales</taxon>
        <taxon>Graphidaceae</taxon>
        <taxon>Gomphilloideae</taxon>
        <taxon>Gomphillus</taxon>
    </lineage>
</organism>
<dbReference type="PANTHER" id="PTHR40621:SF9">
    <property type="entry name" value="MEAB PROTEIN"/>
    <property type="match status" value="1"/>
</dbReference>
<dbReference type="InterPro" id="IPR046347">
    <property type="entry name" value="bZIP_sf"/>
</dbReference>
<gene>
    <name evidence="5" type="ORF">GOMPHAMPRED_007357</name>
</gene>
<keyword evidence="6" id="KW-1185">Reference proteome</keyword>
<feature type="compositionally biased region" description="Polar residues" evidence="3">
    <location>
        <begin position="216"/>
        <end position="234"/>
    </location>
</feature>
<dbReference type="Gene3D" id="1.20.5.170">
    <property type="match status" value="1"/>
</dbReference>
<dbReference type="InterPro" id="IPR021054">
    <property type="entry name" value="Cell_wall_mannoprotein_1"/>
</dbReference>
<dbReference type="InterPro" id="IPR050936">
    <property type="entry name" value="AP-1-like"/>
</dbReference>
<evidence type="ECO:0000313" key="5">
    <source>
        <dbReference type="EMBL" id="CAF9911257.1"/>
    </source>
</evidence>
<feature type="compositionally biased region" description="Polar residues" evidence="3">
    <location>
        <begin position="181"/>
        <end position="204"/>
    </location>
</feature>
<comment type="caution">
    <text evidence="5">The sequence shown here is derived from an EMBL/GenBank/DDBJ whole genome shotgun (WGS) entry which is preliminary data.</text>
</comment>
<feature type="region of interest" description="Disordered" evidence="3">
    <location>
        <begin position="144"/>
        <end position="262"/>
    </location>
</feature>